<comment type="caution">
    <text evidence="1">The sequence shown here is derived from an EMBL/GenBank/DDBJ whole genome shotgun (WGS) entry which is preliminary data.</text>
</comment>
<organism evidence="1 2">
    <name type="scientific">Allacma fusca</name>
    <dbReference type="NCBI Taxonomy" id="39272"/>
    <lineage>
        <taxon>Eukaryota</taxon>
        <taxon>Metazoa</taxon>
        <taxon>Ecdysozoa</taxon>
        <taxon>Arthropoda</taxon>
        <taxon>Hexapoda</taxon>
        <taxon>Collembola</taxon>
        <taxon>Symphypleona</taxon>
        <taxon>Sminthuridae</taxon>
        <taxon>Allacma</taxon>
    </lineage>
</organism>
<name>A0A8J2P521_9HEXA</name>
<accession>A0A8J2P521</accession>
<dbReference type="AlphaFoldDB" id="A0A8J2P521"/>
<keyword evidence="2" id="KW-1185">Reference proteome</keyword>
<gene>
    <name evidence="1" type="ORF">AFUS01_LOCUS19872</name>
</gene>
<reference evidence="1" key="1">
    <citation type="submission" date="2021-06" db="EMBL/GenBank/DDBJ databases">
        <authorList>
            <person name="Hodson N. C."/>
            <person name="Mongue J. A."/>
            <person name="Jaron S. K."/>
        </authorList>
    </citation>
    <scope>NUCLEOTIDE SEQUENCE</scope>
</reference>
<proteinExistence type="predicted"/>
<evidence type="ECO:0000313" key="2">
    <source>
        <dbReference type="Proteomes" id="UP000708208"/>
    </source>
</evidence>
<feature type="non-terminal residue" evidence="1">
    <location>
        <position position="1"/>
    </location>
</feature>
<protein>
    <submittedName>
        <fullName evidence="1">Uncharacterized protein</fullName>
    </submittedName>
</protein>
<sequence>MSTPSDSKIHETIETNYTRLPHGVYLKAYSYMKNSKVFKNFTFEEVIDWIDNADKWDSPDLSKRFPYYLSGYDYEDRPIWISEVGKYNVRKVVERGPEGTADLERYAFQGVMRCLKSMYAKDIDGKEVREIA</sequence>
<dbReference type="Proteomes" id="UP000708208">
    <property type="component" value="Unassembled WGS sequence"/>
</dbReference>
<evidence type="ECO:0000313" key="1">
    <source>
        <dbReference type="EMBL" id="CAG7731269.1"/>
    </source>
</evidence>
<dbReference type="EMBL" id="CAJVCH010209122">
    <property type="protein sequence ID" value="CAG7731269.1"/>
    <property type="molecule type" value="Genomic_DNA"/>
</dbReference>